<accession>X1UEY3</accession>
<sequence>MSNRKKIIGEKEMNEIIFKKAEKDLHEYLDDLIHTAKWIVRDLESYKLNLNQAQAGKSKSEFTTQEVVIQWAMNRVQQVNWHFDEGARFVGKYMEAKISNEFYKKAKGGE</sequence>
<comment type="caution">
    <text evidence="1">The sequence shown here is derived from an EMBL/GenBank/DDBJ whole genome shotgun (WGS) entry which is preliminary data.</text>
</comment>
<proteinExistence type="predicted"/>
<reference evidence="1" key="1">
    <citation type="journal article" date="2014" name="Front. Microbiol.">
        <title>High frequency of phylogenetically diverse reductive dehalogenase-homologous genes in deep subseafloor sedimentary metagenomes.</title>
        <authorList>
            <person name="Kawai M."/>
            <person name="Futagami T."/>
            <person name="Toyoda A."/>
            <person name="Takaki Y."/>
            <person name="Nishi S."/>
            <person name="Hori S."/>
            <person name="Arai W."/>
            <person name="Tsubouchi T."/>
            <person name="Morono Y."/>
            <person name="Uchiyama I."/>
            <person name="Ito T."/>
            <person name="Fujiyama A."/>
            <person name="Inagaki F."/>
            <person name="Takami H."/>
        </authorList>
    </citation>
    <scope>NUCLEOTIDE SEQUENCE</scope>
    <source>
        <strain evidence="1">Expedition CK06-06</strain>
    </source>
</reference>
<organism evidence="1">
    <name type="scientific">marine sediment metagenome</name>
    <dbReference type="NCBI Taxonomy" id="412755"/>
    <lineage>
        <taxon>unclassified sequences</taxon>
        <taxon>metagenomes</taxon>
        <taxon>ecological metagenomes</taxon>
    </lineage>
</organism>
<name>X1UEY3_9ZZZZ</name>
<gene>
    <name evidence="1" type="ORF">S12H4_44695</name>
</gene>
<protein>
    <submittedName>
        <fullName evidence="1">Uncharacterized protein</fullName>
    </submittedName>
</protein>
<dbReference type="AlphaFoldDB" id="X1UEY3"/>
<evidence type="ECO:0000313" key="1">
    <source>
        <dbReference type="EMBL" id="GAJ16089.1"/>
    </source>
</evidence>
<dbReference type="EMBL" id="BARW01027563">
    <property type="protein sequence ID" value="GAJ16089.1"/>
    <property type="molecule type" value="Genomic_DNA"/>
</dbReference>